<accession>A0A4S8KSC3</accession>
<sequence>MHVMHDDDSLSIPSPEPSPRSLSMSTGSRLSRISGSTNEVSEFEAVPGRTGGRKRRDSEHSSISEETSDTRSSFGFVRPVVSATGGAGPSTFTATGHYSTGNGSTTTLTSSSPPPASDPGGSNLSSPYGPGLDFFTARAWKKHPTAGPSLMEVVNSLSTPGGDNHGGMRPVSRGNNNQNPL</sequence>
<evidence type="ECO:0000256" key="1">
    <source>
        <dbReference type="SAM" id="MobiDB-lite"/>
    </source>
</evidence>
<feature type="compositionally biased region" description="Low complexity" evidence="1">
    <location>
        <begin position="99"/>
        <end position="111"/>
    </location>
</feature>
<evidence type="ECO:0000313" key="2">
    <source>
        <dbReference type="EMBL" id="THU78714.1"/>
    </source>
</evidence>
<proteinExistence type="predicted"/>
<dbReference type="Proteomes" id="UP000297245">
    <property type="component" value="Unassembled WGS sequence"/>
</dbReference>
<protein>
    <submittedName>
        <fullName evidence="2">Uncharacterized protein</fullName>
    </submittedName>
</protein>
<reference evidence="2 4" key="1">
    <citation type="journal article" date="2019" name="Nat. Ecol. Evol.">
        <title>Megaphylogeny resolves global patterns of mushroom evolution.</title>
        <authorList>
            <person name="Varga T."/>
            <person name="Krizsan K."/>
            <person name="Foldi C."/>
            <person name="Dima B."/>
            <person name="Sanchez-Garcia M."/>
            <person name="Sanchez-Ramirez S."/>
            <person name="Szollosi G.J."/>
            <person name="Szarkandi J.G."/>
            <person name="Papp V."/>
            <person name="Albert L."/>
            <person name="Andreopoulos W."/>
            <person name="Angelini C."/>
            <person name="Antonin V."/>
            <person name="Barry K.W."/>
            <person name="Bougher N.L."/>
            <person name="Buchanan P."/>
            <person name="Buyck B."/>
            <person name="Bense V."/>
            <person name="Catcheside P."/>
            <person name="Chovatia M."/>
            <person name="Cooper J."/>
            <person name="Damon W."/>
            <person name="Desjardin D."/>
            <person name="Finy P."/>
            <person name="Geml J."/>
            <person name="Haridas S."/>
            <person name="Hughes K."/>
            <person name="Justo A."/>
            <person name="Karasinski D."/>
            <person name="Kautmanova I."/>
            <person name="Kiss B."/>
            <person name="Kocsube S."/>
            <person name="Kotiranta H."/>
            <person name="LaButti K.M."/>
            <person name="Lechner B.E."/>
            <person name="Liimatainen K."/>
            <person name="Lipzen A."/>
            <person name="Lukacs Z."/>
            <person name="Mihaltcheva S."/>
            <person name="Morgado L.N."/>
            <person name="Niskanen T."/>
            <person name="Noordeloos M.E."/>
            <person name="Ohm R.A."/>
            <person name="Ortiz-Santana B."/>
            <person name="Ovrebo C."/>
            <person name="Racz N."/>
            <person name="Riley R."/>
            <person name="Savchenko A."/>
            <person name="Shiryaev A."/>
            <person name="Soop K."/>
            <person name="Spirin V."/>
            <person name="Szebenyi C."/>
            <person name="Tomsovsky M."/>
            <person name="Tulloss R.E."/>
            <person name="Uehling J."/>
            <person name="Grigoriev I.V."/>
            <person name="Vagvolgyi C."/>
            <person name="Papp T."/>
            <person name="Martin F.M."/>
            <person name="Miettinen O."/>
            <person name="Hibbett D.S."/>
            <person name="Nagy L.G."/>
        </authorList>
    </citation>
    <scope>NUCLEOTIDE SEQUENCE [LARGE SCALE GENOMIC DNA]</scope>
    <source>
        <strain evidence="2 4">CBS 962.96</strain>
    </source>
</reference>
<keyword evidence="4" id="KW-1185">Reference proteome</keyword>
<dbReference type="OrthoDB" id="3125849at2759"/>
<organism evidence="2 4">
    <name type="scientific">Dendrothele bispora (strain CBS 962.96)</name>
    <dbReference type="NCBI Taxonomy" id="1314807"/>
    <lineage>
        <taxon>Eukaryota</taxon>
        <taxon>Fungi</taxon>
        <taxon>Dikarya</taxon>
        <taxon>Basidiomycota</taxon>
        <taxon>Agaricomycotina</taxon>
        <taxon>Agaricomycetes</taxon>
        <taxon>Agaricomycetidae</taxon>
        <taxon>Agaricales</taxon>
        <taxon>Agaricales incertae sedis</taxon>
        <taxon>Dendrothele</taxon>
    </lineage>
</organism>
<dbReference type="EMBL" id="ML179944">
    <property type="protein sequence ID" value="THU80062.1"/>
    <property type="molecule type" value="Genomic_DNA"/>
</dbReference>
<dbReference type="AlphaFoldDB" id="A0A4S8KSC3"/>
<dbReference type="EMBL" id="ML180146">
    <property type="protein sequence ID" value="THU78714.1"/>
    <property type="molecule type" value="Genomic_DNA"/>
</dbReference>
<evidence type="ECO:0000313" key="4">
    <source>
        <dbReference type="Proteomes" id="UP000297245"/>
    </source>
</evidence>
<name>A0A4S8KSC3_DENBC</name>
<feature type="region of interest" description="Disordered" evidence="1">
    <location>
        <begin position="151"/>
        <end position="181"/>
    </location>
</feature>
<evidence type="ECO:0000313" key="3">
    <source>
        <dbReference type="EMBL" id="THU80062.1"/>
    </source>
</evidence>
<gene>
    <name evidence="3" type="ORF">K435DRAFT_785608</name>
    <name evidence="2" type="ORF">K435DRAFT_786146</name>
</gene>
<feature type="region of interest" description="Disordered" evidence="1">
    <location>
        <begin position="1"/>
        <end position="133"/>
    </location>
</feature>
<feature type="compositionally biased region" description="Polar residues" evidence="1">
    <location>
        <begin position="20"/>
        <end position="40"/>
    </location>
</feature>